<comment type="caution">
    <text evidence="2">The sequence shown here is derived from an EMBL/GenBank/DDBJ whole genome shotgun (WGS) entry which is preliminary data.</text>
</comment>
<dbReference type="RefSeq" id="WP_344131377.1">
    <property type="nucleotide sequence ID" value="NZ_BAAARA010000008.1"/>
</dbReference>
<dbReference type="EMBL" id="BAAARA010000008">
    <property type="protein sequence ID" value="GAA2348819.1"/>
    <property type="molecule type" value="Genomic_DNA"/>
</dbReference>
<gene>
    <name evidence="2" type="ORF">GCM10009854_27880</name>
</gene>
<evidence type="ECO:0000313" key="2">
    <source>
        <dbReference type="EMBL" id="GAA2348819.1"/>
    </source>
</evidence>
<keyword evidence="3" id="KW-1185">Reference proteome</keyword>
<keyword evidence="1" id="KW-0175">Coiled coil</keyword>
<reference evidence="2 3" key="1">
    <citation type="journal article" date="2019" name="Int. J. Syst. Evol. Microbiol.">
        <title>The Global Catalogue of Microorganisms (GCM) 10K type strain sequencing project: providing services to taxonomists for standard genome sequencing and annotation.</title>
        <authorList>
            <consortium name="The Broad Institute Genomics Platform"/>
            <consortium name="The Broad Institute Genome Sequencing Center for Infectious Disease"/>
            <person name="Wu L."/>
            <person name="Ma J."/>
        </authorList>
    </citation>
    <scope>NUCLEOTIDE SEQUENCE [LARGE SCALE GENOMIC DNA]</scope>
    <source>
        <strain evidence="2 3">JCM 16221</strain>
    </source>
</reference>
<protein>
    <submittedName>
        <fullName evidence="2">Uncharacterized protein</fullName>
    </submittedName>
</protein>
<proteinExistence type="predicted"/>
<feature type="coiled-coil region" evidence="1">
    <location>
        <begin position="9"/>
        <end position="36"/>
    </location>
</feature>
<dbReference type="Proteomes" id="UP001501218">
    <property type="component" value="Unassembled WGS sequence"/>
</dbReference>
<accession>A0ABN3GCV3</accession>
<name>A0ABN3GCV3_9PSEU</name>
<organism evidence="2 3">
    <name type="scientific">Saccharopolyspora halophila</name>
    <dbReference type="NCBI Taxonomy" id="405551"/>
    <lineage>
        <taxon>Bacteria</taxon>
        <taxon>Bacillati</taxon>
        <taxon>Actinomycetota</taxon>
        <taxon>Actinomycetes</taxon>
        <taxon>Pseudonocardiales</taxon>
        <taxon>Pseudonocardiaceae</taxon>
        <taxon>Saccharopolyspora</taxon>
    </lineage>
</organism>
<evidence type="ECO:0000256" key="1">
    <source>
        <dbReference type="SAM" id="Coils"/>
    </source>
</evidence>
<evidence type="ECO:0000313" key="3">
    <source>
        <dbReference type="Proteomes" id="UP001501218"/>
    </source>
</evidence>
<sequence>MRTPGNREAAKYRVRARAAEIERDALRAERDTLAARLTRFEALEAERIATAPVANRNRKDHTHA</sequence>